<proteinExistence type="predicted"/>
<dbReference type="AlphaFoldDB" id="W1J9S2"/>
<sequence>MTQQYDFKKIFELLDKMELCVNKVRHLNHQLNKGLNTIPKAA</sequence>
<name>W1J9S2_9GAMM</name>
<evidence type="ECO:0000313" key="1">
    <source>
        <dbReference type="EMBL" id="CDL86626.1"/>
    </source>
</evidence>
<gene>
    <name evidence="1" type="ORF">XCR1_4270006</name>
</gene>
<dbReference type="Proteomes" id="UP000019197">
    <property type="component" value="Unassembled WGS sequence"/>
</dbReference>
<accession>W1J9S2</accession>
<comment type="caution">
    <text evidence="1">The sequence shown here is derived from an EMBL/GenBank/DDBJ whole genome shotgun (WGS) entry which is preliminary data.</text>
</comment>
<organism evidence="1 2">
    <name type="scientific">Xenorhabdus cabanillasii JM26</name>
    <dbReference type="NCBI Taxonomy" id="1427517"/>
    <lineage>
        <taxon>Bacteria</taxon>
        <taxon>Pseudomonadati</taxon>
        <taxon>Pseudomonadota</taxon>
        <taxon>Gammaproteobacteria</taxon>
        <taxon>Enterobacterales</taxon>
        <taxon>Morganellaceae</taxon>
        <taxon>Xenorhabdus</taxon>
    </lineage>
</organism>
<dbReference type="RefSeq" id="WP_255296170.1">
    <property type="nucleotide sequence ID" value="NZ_CAWLVK010000365.1"/>
</dbReference>
<reference evidence="1 2" key="1">
    <citation type="submission" date="2013-11" db="EMBL/GenBank/DDBJ databases">
        <title>Draft genome sequence and annotation of the entomopathogenic bacterium, Xenorhabdus cabanillasi strain JM26.</title>
        <authorList>
            <person name="Gualtieri M."/>
            <person name="Ogier J.C."/>
            <person name="Pages S."/>
            <person name="Givaudan A."/>
            <person name="Gaudriault S."/>
        </authorList>
    </citation>
    <scope>NUCLEOTIDE SEQUENCE [LARGE SCALE GENOMIC DNA]</scope>
    <source>
        <strain evidence="1 2">JM26</strain>
    </source>
</reference>
<dbReference type="EMBL" id="CBXE010000365">
    <property type="protein sequence ID" value="CDL86626.1"/>
    <property type="molecule type" value="Genomic_DNA"/>
</dbReference>
<evidence type="ECO:0000313" key="2">
    <source>
        <dbReference type="Proteomes" id="UP000019197"/>
    </source>
</evidence>
<protein>
    <submittedName>
        <fullName evidence="1">Uncharacterized protein</fullName>
    </submittedName>
</protein>